<proteinExistence type="predicted"/>
<evidence type="ECO:0000259" key="1">
    <source>
        <dbReference type="PROSITE" id="PS50181"/>
    </source>
</evidence>
<gene>
    <name evidence="2" type="ORF">TWF730_007031</name>
</gene>
<name>A0AAV9VG17_9PEZI</name>
<feature type="domain" description="F-box" evidence="1">
    <location>
        <begin position="37"/>
        <end position="66"/>
    </location>
</feature>
<organism evidence="2 3">
    <name type="scientific">Orbilia blumenaviensis</name>
    <dbReference type="NCBI Taxonomy" id="1796055"/>
    <lineage>
        <taxon>Eukaryota</taxon>
        <taxon>Fungi</taxon>
        <taxon>Dikarya</taxon>
        <taxon>Ascomycota</taxon>
        <taxon>Pezizomycotina</taxon>
        <taxon>Orbiliomycetes</taxon>
        <taxon>Orbiliales</taxon>
        <taxon>Orbiliaceae</taxon>
        <taxon>Orbilia</taxon>
    </lineage>
</organism>
<evidence type="ECO:0000313" key="2">
    <source>
        <dbReference type="EMBL" id="KAK6360916.1"/>
    </source>
</evidence>
<sequence>MEESSGAPAPDNTPNVSNTAPGLALIAGFTNINTQRTSNLGQLPPEVLLNILERLDQPHLSAFSLAASWCHAHAEELFYDCVHITLRSINHLTANPQHLPKIRGIIINCGRLIGSFGATVTFMNTLPKLRTITILEANTRNQALILFHLLAHLPVIPTLYRLEITVGDSPNNLTTPRSTAISSPDWDELQMRVQPNLRELSIHFGPVASALTRVDTLFFALFAQQKNHLEVLEVKVTDPRHPQQIRSSLKHFVFRCAEEEVNPNRLITVARLKSIEEYQDQYVKNLGSRSLKVFRLYSEARSPSLREREITAHEACQIFPNLTDLDFVTRASWNATFHTNRLIPLHTNLINFNHAGESKTQTAIGDPAREITESTVIPHGPISYRPTDIMNYLTSRWFPNIRTYGWYARNSTSTLSSAEEGITHRVRVRIIRNIWFVRWVPSFNGMASVNLPGYSYICHWWGKATQIYLA</sequence>
<keyword evidence="3" id="KW-1185">Reference proteome</keyword>
<dbReference type="AlphaFoldDB" id="A0AAV9VG17"/>
<evidence type="ECO:0000313" key="3">
    <source>
        <dbReference type="Proteomes" id="UP001373714"/>
    </source>
</evidence>
<reference evidence="2 3" key="1">
    <citation type="submission" date="2019-10" db="EMBL/GenBank/DDBJ databases">
        <authorList>
            <person name="Palmer J.M."/>
        </authorList>
    </citation>
    <scope>NUCLEOTIDE SEQUENCE [LARGE SCALE GENOMIC DNA]</scope>
    <source>
        <strain evidence="2 3">TWF730</strain>
    </source>
</reference>
<accession>A0AAV9VG17</accession>
<protein>
    <recommendedName>
        <fullName evidence="1">F-box domain-containing protein</fullName>
    </recommendedName>
</protein>
<dbReference type="PROSITE" id="PS50181">
    <property type="entry name" value="FBOX"/>
    <property type="match status" value="1"/>
</dbReference>
<dbReference type="InterPro" id="IPR001810">
    <property type="entry name" value="F-box_dom"/>
</dbReference>
<dbReference type="Proteomes" id="UP001373714">
    <property type="component" value="Unassembled WGS sequence"/>
</dbReference>
<comment type="caution">
    <text evidence="2">The sequence shown here is derived from an EMBL/GenBank/DDBJ whole genome shotgun (WGS) entry which is preliminary data.</text>
</comment>
<dbReference type="EMBL" id="JAVHNS010000003">
    <property type="protein sequence ID" value="KAK6360916.1"/>
    <property type="molecule type" value="Genomic_DNA"/>
</dbReference>